<dbReference type="Gene3D" id="1.25.20.10">
    <property type="entry name" value="Bacterial muramidases"/>
    <property type="match status" value="1"/>
</dbReference>
<dbReference type="Pfam" id="PF01464">
    <property type="entry name" value="SLT"/>
    <property type="match status" value="1"/>
</dbReference>
<feature type="signal peptide" evidence="5">
    <location>
        <begin position="1"/>
        <end position="21"/>
    </location>
</feature>
<dbReference type="GO" id="GO:0008933">
    <property type="term" value="F:peptidoglycan lytic transglycosylase activity"/>
    <property type="evidence" value="ECO:0007669"/>
    <property type="project" value="InterPro"/>
</dbReference>
<dbReference type="PROSITE" id="PS00922">
    <property type="entry name" value="TRANSGLYCOSYLASE"/>
    <property type="match status" value="1"/>
</dbReference>
<comment type="caution">
    <text evidence="7">The sequence shown here is derived from an EMBL/GenBank/DDBJ whole genome shotgun (WGS) entry which is preliminary data.</text>
</comment>
<dbReference type="GO" id="GO:0016020">
    <property type="term" value="C:membrane"/>
    <property type="evidence" value="ECO:0007669"/>
    <property type="project" value="InterPro"/>
</dbReference>
<dbReference type="CDD" id="cd13401">
    <property type="entry name" value="Slt70-like"/>
    <property type="match status" value="1"/>
</dbReference>
<evidence type="ECO:0000256" key="5">
    <source>
        <dbReference type="SAM" id="SignalP"/>
    </source>
</evidence>
<dbReference type="SUPFAM" id="SSF48435">
    <property type="entry name" value="Bacterial muramidases"/>
    <property type="match status" value="1"/>
</dbReference>
<proteinExistence type="inferred from homology"/>
<dbReference type="Pfam" id="PF13432">
    <property type="entry name" value="TPR_16"/>
    <property type="match status" value="1"/>
</dbReference>
<dbReference type="GO" id="GO:0042597">
    <property type="term" value="C:periplasmic space"/>
    <property type="evidence" value="ECO:0007669"/>
    <property type="project" value="InterPro"/>
</dbReference>
<evidence type="ECO:0000256" key="2">
    <source>
        <dbReference type="ARBA" id="ARBA00009387"/>
    </source>
</evidence>
<dbReference type="Proteomes" id="UP000785783">
    <property type="component" value="Unassembled WGS sequence"/>
</dbReference>
<dbReference type="InterPro" id="IPR023346">
    <property type="entry name" value="Lysozyme-like_dom_sf"/>
</dbReference>
<feature type="coiled-coil region" evidence="4">
    <location>
        <begin position="327"/>
        <end position="359"/>
    </location>
</feature>
<sequence>MRKTLFMLVALMSAHINAGLAAEKLSPPVPRPDYRPAKLPDAALYKNIFSLQENGKWDRADRLIMKIEDTTLMGHVLFQRYMHPTAYRARWPELRDWLKNYADQPGAWRVYKLAQKRKPRGVSMPKRPPSRVYFNERASSGQSLFRTKTARRIKNHVEFLVRRERPTQALRYIGEPAQDRRLRKAETHFLKSLIARSYYIEGKVPEALKLAREATASRNLVQMADWHAGLASYRLGQIDSAITHFENLARNRTASPALRAKASFWAARGLRQTGEVEKAEEHFRAAARSGPNFYALLSMQHIRGGVIIDWRRADNGSNNLFTAHPAVRRAQMLRQAAQEELAELELLHLQERLSDLEARALLAFARDNQYPAVQLALASRLGGNIANGLPLPLYESSYPVVDIATEGIDRALLLALIRQESRFKARAKSHAGARGLMQIMPGTAAFVTGDRSLRRRTGRDQLLDAELNLEIGQEYLSMLMSEDYFNGSLVHMLAAYNGGPGNVRRWRRELNDVQDPLLFIESLPAPETRNYVQKVLANLWIYRDRLYQSADSQRILAAESWPQYRAQDQRINVLPVRAR</sequence>
<dbReference type="AlphaFoldDB" id="A0A937HGM5"/>
<dbReference type="EMBL" id="JADHOK010000005">
    <property type="protein sequence ID" value="MBL6761230.1"/>
    <property type="molecule type" value="Genomic_DNA"/>
</dbReference>
<dbReference type="InterPro" id="IPR000189">
    <property type="entry name" value="Transglyc_AS"/>
</dbReference>
<comment type="similarity">
    <text evidence="1">Belongs to the transglycosylase Slt family.</text>
</comment>
<accession>A0A937HGM5</accession>
<name>A0A937HGM5_9PROT</name>
<dbReference type="GO" id="GO:0000270">
    <property type="term" value="P:peptidoglycan metabolic process"/>
    <property type="evidence" value="ECO:0007669"/>
    <property type="project" value="InterPro"/>
</dbReference>
<organism evidence="7 8">
    <name type="scientific">PS1 clade bacterium</name>
    <dbReference type="NCBI Taxonomy" id="2175152"/>
    <lineage>
        <taxon>Bacteria</taxon>
        <taxon>Pseudomonadati</taxon>
        <taxon>Pseudomonadota</taxon>
        <taxon>Alphaproteobacteria</taxon>
        <taxon>PS1 clade</taxon>
    </lineage>
</organism>
<dbReference type="GO" id="GO:0004553">
    <property type="term" value="F:hydrolase activity, hydrolyzing O-glycosyl compounds"/>
    <property type="evidence" value="ECO:0007669"/>
    <property type="project" value="InterPro"/>
</dbReference>
<evidence type="ECO:0000256" key="4">
    <source>
        <dbReference type="SAM" id="Coils"/>
    </source>
</evidence>
<dbReference type="InterPro" id="IPR008258">
    <property type="entry name" value="Transglycosylase_SLT_dom_1"/>
</dbReference>
<dbReference type="PANTHER" id="PTHR37423">
    <property type="entry name" value="SOLUBLE LYTIC MUREIN TRANSGLYCOSYLASE-RELATED"/>
    <property type="match status" value="1"/>
</dbReference>
<feature type="domain" description="Transglycosylase SLT" evidence="6">
    <location>
        <begin position="405"/>
        <end position="511"/>
    </location>
</feature>
<dbReference type="InterPro" id="IPR008939">
    <property type="entry name" value="Lytic_TGlycosylase_superhlx_U"/>
</dbReference>
<dbReference type="SUPFAM" id="SSF53955">
    <property type="entry name" value="Lysozyme-like"/>
    <property type="match status" value="1"/>
</dbReference>
<keyword evidence="4" id="KW-0175">Coiled coil</keyword>
<evidence type="ECO:0000259" key="6">
    <source>
        <dbReference type="Pfam" id="PF01464"/>
    </source>
</evidence>
<dbReference type="PANTHER" id="PTHR37423:SF2">
    <property type="entry name" value="MEMBRANE-BOUND LYTIC MUREIN TRANSGLYCOSYLASE C"/>
    <property type="match status" value="1"/>
</dbReference>
<protein>
    <submittedName>
        <fullName evidence="7">Lytic transglycosylase domain-containing protein</fullName>
    </submittedName>
</protein>
<evidence type="ECO:0000256" key="1">
    <source>
        <dbReference type="ARBA" id="ARBA00007734"/>
    </source>
</evidence>
<comment type="similarity">
    <text evidence="2">Belongs to the virb1 family.</text>
</comment>
<keyword evidence="3 5" id="KW-0732">Signal</keyword>
<evidence type="ECO:0000313" key="7">
    <source>
        <dbReference type="EMBL" id="MBL6761230.1"/>
    </source>
</evidence>
<gene>
    <name evidence="7" type="ORF">ISQ19_00860</name>
</gene>
<feature type="chain" id="PRO_5036772483" evidence="5">
    <location>
        <begin position="22"/>
        <end position="579"/>
    </location>
</feature>
<reference evidence="7" key="1">
    <citation type="submission" date="2020-10" db="EMBL/GenBank/DDBJ databases">
        <title>Microbiome of the Black Sea water column analyzed by genome centric metagenomics.</title>
        <authorList>
            <person name="Cabello-Yeves P.J."/>
            <person name="Callieri C."/>
            <person name="Picazo A."/>
            <person name="Mehrshad M."/>
            <person name="Haro-Moreno J.M."/>
            <person name="Roda-Garcia J."/>
            <person name="Dzembekova N."/>
            <person name="Slabakova V."/>
            <person name="Slabakova N."/>
            <person name="Moncheva S."/>
            <person name="Rodriguez-Valera F."/>
        </authorList>
    </citation>
    <scope>NUCLEOTIDE SEQUENCE</scope>
    <source>
        <strain evidence="7">BS307-5m-G5</strain>
    </source>
</reference>
<dbReference type="Gene3D" id="1.10.530.10">
    <property type="match status" value="1"/>
</dbReference>
<evidence type="ECO:0000256" key="3">
    <source>
        <dbReference type="ARBA" id="ARBA00022729"/>
    </source>
</evidence>
<evidence type="ECO:0000313" key="8">
    <source>
        <dbReference type="Proteomes" id="UP000785783"/>
    </source>
</evidence>